<dbReference type="SUPFAM" id="SSF111321">
    <property type="entry name" value="AF1104-like"/>
    <property type="match status" value="1"/>
</dbReference>
<dbReference type="EMBL" id="DXEM01000019">
    <property type="protein sequence ID" value="HIX67782.1"/>
    <property type="molecule type" value="Genomic_DNA"/>
</dbReference>
<proteinExistence type="predicted"/>
<reference evidence="2" key="1">
    <citation type="journal article" date="2021" name="PeerJ">
        <title>Extensive microbial diversity within the chicken gut microbiome revealed by metagenomics and culture.</title>
        <authorList>
            <person name="Gilroy R."/>
            <person name="Ravi A."/>
            <person name="Getino M."/>
            <person name="Pursley I."/>
            <person name="Horton D.L."/>
            <person name="Alikhan N.F."/>
            <person name="Baker D."/>
            <person name="Gharbi K."/>
            <person name="Hall N."/>
            <person name="Watson M."/>
            <person name="Adriaenssens E.M."/>
            <person name="Foster-Nyarko E."/>
            <person name="Jarju S."/>
            <person name="Secka A."/>
            <person name="Antonio M."/>
            <person name="Oren A."/>
            <person name="Chaudhuri R.R."/>
            <person name="La Ragione R."/>
            <person name="Hildebrand F."/>
            <person name="Pallen M.J."/>
        </authorList>
    </citation>
    <scope>NUCLEOTIDE SEQUENCE</scope>
    <source>
        <strain evidence="2">CHK191-13928</strain>
    </source>
</reference>
<dbReference type="PIRSF" id="PIRSF006593">
    <property type="entry name" value="UCP006593"/>
    <property type="match status" value="1"/>
</dbReference>
<sequence length="302" mass="34114">MEQARLHTGCINCILDRQLNNFDSDTPEEKRREYMQALLRILSEASAEESGPVIAERIHKLQKEMFGREADFSKIKHTYNQMMLNKEDEVQREIAASADPLKRAIQYAMTGNYIDFGALDGVEDEKLEELLKRSTQNPVDAKEYANLKKDLAEASKLVYLTDNCGEIVLDKILIGQLMQQYPQIDITVIVRGKPALNDATLEDAEEAGLSEVVTVIGNGSGITGTWLPEISAEAREKIEEADLILSKGQGNFETLQGCGKNIYYMFLCKCKLFVERFQMEQFEGVLANELRCQDRSDQEKIG</sequence>
<gene>
    <name evidence="2" type="ORF">H9735_06590</name>
</gene>
<name>A0A9D2BA00_9FIRM</name>
<dbReference type="InterPro" id="IPR014444">
    <property type="entry name" value="PH1575-like"/>
</dbReference>
<dbReference type="Proteomes" id="UP000886721">
    <property type="component" value="Unassembled WGS sequence"/>
</dbReference>
<reference evidence="2" key="2">
    <citation type="submission" date="2021-04" db="EMBL/GenBank/DDBJ databases">
        <authorList>
            <person name="Gilroy R."/>
        </authorList>
    </citation>
    <scope>NUCLEOTIDE SEQUENCE</scope>
    <source>
        <strain evidence="2">CHK191-13928</strain>
    </source>
</reference>
<dbReference type="InterPro" id="IPR036075">
    <property type="entry name" value="ARMT-1-like_metal-bd_sf"/>
</dbReference>
<organism evidence="2 3">
    <name type="scientific">Candidatus Anaerostipes excrementavium</name>
    <dbReference type="NCBI Taxonomy" id="2838463"/>
    <lineage>
        <taxon>Bacteria</taxon>
        <taxon>Bacillati</taxon>
        <taxon>Bacillota</taxon>
        <taxon>Clostridia</taxon>
        <taxon>Lachnospirales</taxon>
        <taxon>Lachnospiraceae</taxon>
        <taxon>Anaerostipes</taxon>
    </lineage>
</organism>
<dbReference type="InterPro" id="IPR002791">
    <property type="entry name" value="ARMT1-like_metal-bd"/>
</dbReference>
<protein>
    <submittedName>
        <fullName evidence="2">DUF89 family protein</fullName>
    </submittedName>
</protein>
<dbReference type="Pfam" id="PF01937">
    <property type="entry name" value="ARMT1-like_dom"/>
    <property type="match status" value="1"/>
</dbReference>
<evidence type="ECO:0000259" key="1">
    <source>
        <dbReference type="Pfam" id="PF01937"/>
    </source>
</evidence>
<dbReference type="AlphaFoldDB" id="A0A9D2BA00"/>
<dbReference type="Gene3D" id="1.10.285.20">
    <property type="entry name" value="Uncharacterised protein PF01937, DUF89, domain 2"/>
    <property type="match status" value="1"/>
</dbReference>
<feature type="domain" description="Damage-control phosphatase ARMT1-like metal-binding" evidence="1">
    <location>
        <begin position="8"/>
        <end position="281"/>
    </location>
</feature>
<evidence type="ECO:0000313" key="2">
    <source>
        <dbReference type="EMBL" id="HIX67782.1"/>
    </source>
</evidence>
<comment type="caution">
    <text evidence="2">The sequence shown here is derived from an EMBL/GenBank/DDBJ whole genome shotgun (WGS) entry which is preliminary data.</text>
</comment>
<accession>A0A9D2BA00</accession>
<evidence type="ECO:0000313" key="3">
    <source>
        <dbReference type="Proteomes" id="UP000886721"/>
    </source>
</evidence>
<dbReference type="Gene3D" id="3.40.50.10880">
    <property type="entry name" value="Uncharacterised protein PF01937, DUF89, domain 3"/>
    <property type="match status" value="1"/>
</dbReference>